<keyword evidence="2" id="KW-0732">Signal</keyword>
<sequence length="256" mass="27686">MLLKRSIFGGLLLISGLLLSGCTAKSTPSYHKTAAQFESESATSKKVPKDKTAKASSVKASSSTKTKLKSFKVPKKVQHDKNYIKSGQLTKDKQYTYDQAGTKVSLTEVKPTTKTVTNGQVSFKFTQIRILKNQPATKTALKMANQALNTDQIKGTYYTLQLKYTVTNHRNATINIDGITALKTDQGQALTPATQMYDSGAGTQLTKGSHKSRFTMALVTSAPTKIKHVDVILGGIFTPSGKTLAKASAFQTLTLN</sequence>
<feature type="chain" id="PRO_5045772434" description="DUF4352 domain-containing protein" evidence="2">
    <location>
        <begin position="21"/>
        <end position="256"/>
    </location>
</feature>
<organism evidence="3 4">
    <name type="scientific">Lactiplantibacillus songbeiensis</name>
    <dbReference type="NCBI Taxonomy" id="2559920"/>
    <lineage>
        <taxon>Bacteria</taxon>
        <taxon>Bacillati</taxon>
        <taxon>Bacillota</taxon>
        <taxon>Bacilli</taxon>
        <taxon>Lactobacillales</taxon>
        <taxon>Lactobacillaceae</taxon>
        <taxon>Lactiplantibacillus</taxon>
    </lineage>
</organism>
<name>A0ABW4C4M3_9LACO</name>
<comment type="caution">
    <text evidence="3">The sequence shown here is derived from an EMBL/GenBank/DDBJ whole genome shotgun (WGS) entry which is preliminary data.</text>
</comment>
<dbReference type="Proteomes" id="UP001597188">
    <property type="component" value="Unassembled WGS sequence"/>
</dbReference>
<reference evidence="4" key="1">
    <citation type="journal article" date="2019" name="Int. J. Syst. Evol. Microbiol.">
        <title>The Global Catalogue of Microorganisms (GCM) 10K type strain sequencing project: providing services to taxonomists for standard genome sequencing and annotation.</title>
        <authorList>
            <consortium name="The Broad Institute Genomics Platform"/>
            <consortium name="The Broad Institute Genome Sequencing Center for Infectious Disease"/>
            <person name="Wu L."/>
            <person name="Ma J."/>
        </authorList>
    </citation>
    <scope>NUCLEOTIDE SEQUENCE [LARGE SCALE GENOMIC DNA]</scope>
    <source>
        <strain evidence="4">CCM 8931</strain>
    </source>
</reference>
<evidence type="ECO:0000256" key="2">
    <source>
        <dbReference type="SAM" id="SignalP"/>
    </source>
</evidence>
<proteinExistence type="predicted"/>
<evidence type="ECO:0000256" key="1">
    <source>
        <dbReference type="SAM" id="MobiDB-lite"/>
    </source>
</evidence>
<feature type="region of interest" description="Disordered" evidence="1">
    <location>
        <begin position="38"/>
        <end position="61"/>
    </location>
</feature>
<dbReference type="PROSITE" id="PS51257">
    <property type="entry name" value="PROKAR_LIPOPROTEIN"/>
    <property type="match status" value="1"/>
</dbReference>
<dbReference type="EMBL" id="JBHTOJ010000048">
    <property type="protein sequence ID" value="MFD1421973.1"/>
    <property type="molecule type" value="Genomic_DNA"/>
</dbReference>
<accession>A0ABW4C4M3</accession>
<dbReference type="RefSeq" id="WP_137633963.1">
    <property type="nucleotide sequence ID" value="NZ_BJDL01000006.1"/>
</dbReference>
<feature type="signal peptide" evidence="2">
    <location>
        <begin position="1"/>
        <end position="20"/>
    </location>
</feature>
<protein>
    <recommendedName>
        <fullName evidence="5">DUF4352 domain-containing protein</fullName>
    </recommendedName>
</protein>
<evidence type="ECO:0008006" key="5">
    <source>
        <dbReference type="Google" id="ProtNLM"/>
    </source>
</evidence>
<keyword evidence="4" id="KW-1185">Reference proteome</keyword>
<gene>
    <name evidence="3" type="ORF">ACFQ5L_13585</name>
</gene>
<evidence type="ECO:0000313" key="4">
    <source>
        <dbReference type="Proteomes" id="UP001597188"/>
    </source>
</evidence>
<evidence type="ECO:0000313" key="3">
    <source>
        <dbReference type="EMBL" id="MFD1421973.1"/>
    </source>
</evidence>